<dbReference type="PROSITE" id="PS00108">
    <property type="entry name" value="PROTEIN_KINASE_ST"/>
    <property type="match status" value="1"/>
</dbReference>
<keyword evidence="1" id="KW-0808">Transferase</keyword>
<dbReference type="SMART" id="SM00220">
    <property type="entry name" value="S_TKc"/>
    <property type="match status" value="1"/>
</dbReference>
<dbReference type="PANTHER" id="PTHR43289:SF34">
    <property type="entry name" value="SERINE_THREONINE-PROTEIN KINASE YBDM-RELATED"/>
    <property type="match status" value="1"/>
</dbReference>
<protein>
    <recommendedName>
        <fullName evidence="8">Protein kinase domain-containing protein</fullName>
    </recommendedName>
</protein>
<evidence type="ECO:0000256" key="6">
    <source>
        <dbReference type="SAM" id="MobiDB-lite"/>
    </source>
</evidence>
<keyword evidence="2 5" id="KW-0547">Nucleotide-binding</keyword>
<sequence>MGAPDGERLGPYHLLSTLGAGGFGEVHLALDPEGRTVAVKILHPHVAADATALARLAREVETMRLVQGPHVAEVLDASLEGAHPYLVTRYVQGRPLSAVVAADGPVGGGDLVRLARGLAEALAAVHAAGVVHRDLKPANVILTDGGPVVIDFGIACALDSASVTVSGAVLGTPGYLAPEVLEGTGAGEEADLFSFGATLAYAATGRHPYGMGPPSAVGYRVVHHDPDLEGVPGWLEPLLQECLRRDPPARPSAAELLDRLGAAGPAVHAVIPRSRPPSSAATEVHDAAGARELGTREPGRARESVRAQEAAGTRGATGAQEAARAHRATLAREAADVQDTALHEAVAGGTVQELSTREWRPGRRPAPGRPSAEEARERRRAVLHRRWVIGTGLLVSLAAATAREPLPEVSLLLLTTYGLATLVDGGIALFARRNRSRAVVDLACGAGAVALWAVLGTFFSTLTLALALGTVVFVLVAILMAS</sequence>
<dbReference type="PROSITE" id="PS00107">
    <property type="entry name" value="PROTEIN_KINASE_ATP"/>
    <property type="match status" value="1"/>
</dbReference>
<feature type="compositionally biased region" description="Basic and acidic residues" evidence="6">
    <location>
        <begin position="283"/>
        <end position="306"/>
    </location>
</feature>
<keyword evidence="7" id="KW-0812">Transmembrane</keyword>
<keyword evidence="3" id="KW-0418">Kinase</keyword>
<evidence type="ECO:0000256" key="2">
    <source>
        <dbReference type="ARBA" id="ARBA00022741"/>
    </source>
</evidence>
<keyword evidence="7" id="KW-1133">Transmembrane helix</keyword>
<dbReference type="Gene3D" id="3.30.200.20">
    <property type="entry name" value="Phosphorylase Kinase, domain 1"/>
    <property type="match status" value="1"/>
</dbReference>
<dbReference type="Proteomes" id="UP001230426">
    <property type="component" value="Unassembled WGS sequence"/>
</dbReference>
<dbReference type="RefSeq" id="WP_306864753.1">
    <property type="nucleotide sequence ID" value="NZ_JAUSRB010000002.1"/>
</dbReference>
<evidence type="ECO:0000256" key="1">
    <source>
        <dbReference type="ARBA" id="ARBA00022679"/>
    </source>
</evidence>
<dbReference type="Gene3D" id="1.10.510.10">
    <property type="entry name" value="Transferase(Phosphotransferase) domain 1"/>
    <property type="match status" value="1"/>
</dbReference>
<dbReference type="InterPro" id="IPR017441">
    <property type="entry name" value="Protein_kinase_ATP_BS"/>
</dbReference>
<evidence type="ECO:0000259" key="8">
    <source>
        <dbReference type="PROSITE" id="PS50011"/>
    </source>
</evidence>
<dbReference type="PROSITE" id="PS50011">
    <property type="entry name" value="PROTEIN_KINASE_DOM"/>
    <property type="match status" value="1"/>
</dbReference>
<keyword evidence="4 5" id="KW-0067">ATP-binding</keyword>
<keyword evidence="7" id="KW-0472">Membrane</keyword>
<feature type="transmembrane region" description="Helical" evidence="7">
    <location>
        <begin position="461"/>
        <end position="481"/>
    </location>
</feature>
<evidence type="ECO:0000256" key="5">
    <source>
        <dbReference type="PROSITE-ProRule" id="PRU10141"/>
    </source>
</evidence>
<dbReference type="EMBL" id="JAUSRB010000002">
    <property type="protein sequence ID" value="MDP9865427.1"/>
    <property type="molecule type" value="Genomic_DNA"/>
</dbReference>
<evidence type="ECO:0000313" key="10">
    <source>
        <dbReference type="Proteomes" id="UP001230426"/>
    </source>
</evidence>
<evidence type="ECO:0000256" key="4">
    <source>
        <dbReference type="ARBA" id="ARBA00022840"/>
    </source>
</evidence>
<feature type="transmembrane region" description="Helical" evidence="7">
    <location>
        <begin position="409"/>
        <end position="431"/>
    </location>
</feature>
<evidence type="ECO:0000256" key="3">
    <source>
        <dbReference type="ARBA" id="ARBA00022777"/>
    </source>
</evidence>
<evidence type="ECO:0000256" key="7">
    <source>
        <dbReference type="SAM" id="Phobius"/>
    </source>
</evidence>
<gene>
    <name evidence="9" type="ORF">J2S55_004693</name>
</gene>
<dbReference type="SUPFAM" id="SSF56112">
    <property type="entry name" value="Protein kinase-like (PK-like)"/>
    <property type="match status" value="1"/>
</dbReference>
<comment type="caution">
    <text evidence="9">The sequence shown here is derived from an EMBL/GenBank/DDBJ whole genome shotgun (WGS) entry which is preliminary data.</text>
</comment>
<evidence type="ECO:0000313" key="9">
    <source>
        <dbReference type="EMBL" id="MDP9865427.1"/>
    </source>
</evidence>
<reference evidence="9 10" key="1">
    <citation type="submission" date="2023-07" db="EMBL/GenBank/DDBJ databases">
        <title>Sequencing the genomes of 1000 actinobacteria strains.</title>
        <authorList>
            <person name="Klenk H.-P."/>
        </authorList>
    </citation>
    <scope>NUCLEOTIDE SEQUENCE [LARGE SCALE GENOMIC DNA]</scope>
    <source>
        <strain evidence="9 10">DSM 44109</strain>
    </source>
</reference>
<dbReference type="InterPro" id="IPR011009">
    <property type="entry name" value="Kinase-like_dom_sf"/>
</dbReference>
<accession>A0ABT9R863</accession>
<proteinExistence type="predicted"/>
<dbReference type="InterPro" id="IPR008271">
    <property type="entry name" value="Ser/Thr_kinase_AS"/>
</dbReference>
<name>A0ABT9R863_9ACTN</name>
<dbReference type="PANTHER" id="PTHR43289">
    <property type="entry name" value="MITOGEN-ACTIVATED PROTEIN KINASE KINASE KINASE 20-RELATED"/>
    <property type="match status" value="1"/>
</dbReference>
<keyword evidence="10" id="KW-1185">Reference proteome</keyword>
<feature type="transmembrane region" description="Helical" evidence="7">
    <location>
        <begin position="438"/>
        <end position="455"/>
    </location>
</feature>
<dbReference type="InterPro" id="IPR000719">
    <property type="entry name" value="Prot_kinase_dom"/>
</dbReference>
<feature type="region of interest" description="Disordered" evidence="6">
    <location>
        <begin position="346"/>
        <end position="377"/>
    </location>
</feature>
<dbReference type="Pfam" id="PF00069">
    <property type="entry name" value="Pkinase"/>
    <property type="match status" value="1"/>
</dbReference>
<feature type="region of interest" description="Disordered" evidence="6">
    <location>
        <begin position="270"/>
        <end position="323"/>
    </location>
</feature>
<dbReference type="CDD" id="cd14014">
    <property type="entry name" value="STKc_PknB_like"/>
    <property type="match status" value="1"/>
</dbReference>
<feature type="domain" description="Protein kinase" evidence="8">
    <location>
        <begin position="12"/>
        <end position="271"/>
    </location>
</feature>
<organism evidence="9 10">
    <name type="scientific">Streptosporangium brasiliense</name>
    <dbReference type="NCBI Taxonomy" id="47480"/>
    <lineage>
        <taxon>Bacteria</taxon>
        <taxon>Bacillati</taxon>
        <taxon>Actinomycetota</taxon>
        <taxon>Actinomycetes</taxon>
        <taxon>Streptosporangiales</taxon>
        <taxon>Streptosporangiaceae</taxon>
        <taxon>Streptosporangium</taxon>
    </lineage>
</organism>
<feature type="binding site" evidence="5">
    <location>
        <position position="40"/>
    </location>
    <ligand>
        <name>ATP</name>
        <dbReference type="ChEBI" id="CHEBI:30616"/>
    </ligand>
</feature>